<reference evidence="2 3" key="1">
    <citation type="submission" date="2024-02" db="EMBL/GenBank/DDBJ databases">
        <title>New especies of Spiribacter isolated from saline water.</title>
        <authorList>
            <person name="Leon M.J."/>
            <person name="De La Haba R."/>
            <person name="Sanchez-Porro C."/>
            <person name="Ventosa A."/>
        </authorList>
    </citation>
    <scope>NUCLEOTIDE SEQUENCE [LARGE SCALE GENOMIC DNA]</scope>
    <source>
        <strain evidence="3">ag22IC4-189</strain>
    </source>
</reference>
<proteinExistence type="predicted"/>
<dbReference type="CDD" id="cd00077">
    <property type="entry name" value="HDc"/>
    <property type="match status" value="1"/>
</dbReference>
<dbReference type="EMBL" id="JBAKFF010000001">
    <property type="protein sequence ID" value="MEX0430732.1"/>
    <property type="molecule type" value="Genomic_DNA"/>
</dbReference>
<evidence type="ECO:0000259" key="1">
    <source>
        <dbReference type="PROSITE" id="PS51832"/>
    </source>
</evidence>
<dbReference type="InterPro" id="IPR003607">
    <property type="entry name" value="HD/PDEase_dom"/>
</dbReference>
<dbReference type="InterPro" id="IPR037522">
    <property type="entry name" value="HD_GYP_dom"/>
</dbReference>
<keyword evidence="3" id="KW-1185">Reference proteome</keyword>
<accession>A0ABV3T694</accession>
<dbReference type="Pfam" id="PF13487">
    <property type="entry name" value="HD_5"/>
    <property type="match status" value="1"/>
</dbReference>
<name>A0ABV3T694_9GAMM</name>
<comment type="caution">
    <text evidence="2">The sequence shown here is derived from an EMBL/GenBank/DDBJ whole genome shotgun (WGS) entry which is preliminary data.</text>
</comment>
<dbReference type="PROSITE" id="PS51832">
    <property type="entry name" value="HD_GYP"/>
    <property type="match status" value="1"/>
</dbReference>
<dbReference type="Gene3D" id="3.30.450.40">
    <property type="match status" value="1"/>
</dbReference>
<sequence length="354" mass="40115">MDQLSSISEQLARIHSRVIAAIPEVNRIACALYDAESDELTTYVDSTLQGRPLKGYQFHLSDSASLSRIAQTGQTRYLPFLQESLDRDRRHSRWLLDENYQASVTVPMYKRGQFLGFTFYNSFLPEAFPASVREDLEAYAALIADAIVSSELPVRILERITRLRDSETADHLSRMGAYCRLIASELGRKRRLEDERVQDIYLLAPLHDIGKIAIPDAVLLKPDVLNEDERRVMQKHVEVGLSLVDDLNALCAFSPQRFECLSRIVGEHHERLDGSGYPLGLSGDEISMEGRITAVADVFDALISERIYKPAWSEDEAIQELQRLVEVGRLDGSCVDALLLNLPHTRAVRRLYRN</sequence>
<feature type="domain" description="HD-GYP" evidence="1">
    <location>
        <begin position="146"/>
        <end position="354"/>
    </location>
</feature>
<dbReference type="InterPro" id="IPR052020">
    <property type="entry name" value="Cyclic_di-GMP/3'3'-cGAMP_PDE"/>
</dbReference>
<dbReference type="RefSeq" id="WP_367983518.1">
    <property type="nucleotide sequence ID" value="NZ_JBAKFF010000001.1"/>
</dbReference>
<gene>
    <name evidence="2" type="ORF">V6X30_04855</name>
</gene>
<dbReference type="SMART" id="SM00471">
    <property type="entry name" value="HDc"/>
    <property type="match status" value="1"/>
</dbReference>
<evidence type="ECO:0000313" key="2">
    <source>
        <dbReference type="EMBL" id="MEX0430732.1"/>
    </source>
</evidence>
<dbReference type="PANTHER" id="PTHR45228:SF1">
    <property type="entry name" value="CYCLIC DI-GMP PHOSPHODIESTERASE TM_0186"/>
    <property type="match status" value="1"/>
</dbReference>
<dbReference type="Proteomes" id="UP001556637">
    <property type="component" value="Unassembled WGS sequence"/>
</dbReference>
<organism evidence="2 3">
    <name type="scientific">Spiribacter insolitus</name>
    <dbReference type="NCBI Taxonomy" id="3122417"/>
    <lineage>
        <taxon>Bacteria</taxon>
        <taxon>Pseudomonadati</taxon>
        <taxon>Pseudomonadota</taxon>
        <taxon>Gammaproteobacteria</taxon>
        <taxon>Chromatiales</taxon>
        <taxon>Ectothiorhodospiraceae</taxon>
        <taxon>Spiribacter</taxon>
    </lineage>
</organism>
<evidence type="ECO:0000313" key="3">
    <source>
        <dbReference type="Proteomes" id="UP001556637"/>
    </source>
</evidence>
<dbReference type="PANTHER" id="PTHR45228">
    <property type="entry name" value="CYCLIC DI-GMP PHOSPHODIESTERASE TM_0186-RELATED"/>
    <property type="match status" value="1"/>
</dbReference>
<dbReference type="Gene3D" id="1.10.3210.10">
    <property type="entry name" value="Hypothetical protein af1432"/>
    <property type="match status" value="1"/>
</dbReference>
<dbReference type="InterPro" id="IPR029016">
    <property type="entry name" value="GAF-like_dom_sf"/>
</dbReference>
<dbReference type="SUPFAM" id="SSF55781">
    <property type="entry name" value="GAF domain-like"/>
    <property type="match status" value="1"/>
</dbReference>
<dbReference type="SUPFAM" id="SSF109604">
    <property type="entry name" value="HD-domain/PDEase-like"/>
    <property type="match status" value="1"/>
</dbReference>
<protein>
    <submittedName>
        <fullName evidence="2">HD domain-containing phosphohydrolase</fullName>
    </submittedName>
</protein>